<proteinExistence type="predicted"/>
<comment type="caution">
    <text evidence="1">The sequence shown here is derived from an EMBL/GenBank/DDBJ whole genome shotgun (WGS) entry which is preliminary data.</text>
</comment>
<evidence type="ECO:0000313" key="1">
    <source>
        <dbReference type="EMBL" id="KAJ8895363.1"/>
    </source>
</evidence>
<keyword evidence="2" id="KW-1185">Reference proteome</keyword>
<organism evidence="1 2">
    <name type="scientific">Dryococelus australis</name>
    <dbReference type="NCBI Taxonomy" id="614101"/>
    <lineage>
        <taxon>Eukaryota</taxon>
        <taxon>Metazoa</taxon>
        <taxon>Ecdysozoa</taxon>
        <taxon>Arthropoda</taxon>
        <taxon>Hexapoda</taxon>
        <taxon>Insecta</taxon>
        <taxon>Pterygota</taxon>
        <taxon>Neoptera</taxon>
        <taxon>Polyneoptera</taxon>
        <taxon>Phasmatodea</taxon>
        <taxon>Verophasmatodea</taxon>
        <taxon>Anareolatae</taxon>
        <taxon>Phasmatidae</taxon>
        <taxon>Eurycanthinae</taxon>
        <taxon>Dryococelus</taxon>
    </lineage>
</organism>
<dbReference type="Proteomes" id="UP001159363">
    <property type="component" value="Chromosome 1"/>
</dbReference>
<dbReference type="EMBL" id="JARBHB010000001">
    <property type="protein sequence ID" value="KAJ8895363.1"/>
    <property type="molecule type" value="Genomic_DNA"/>
</dbReference>
<sequence length="276" mass="30445">MSLTDVPEGLSGDDYKLTYDVTYTNTHVLPRVRAQYLPRHRLALRRPNRLRQGSTHWFHNTTVPSEFLICSHMLDAQSDSVKFRICGESRSLVCSGGGVGRGAAERIPFGELSRSGQNSSPPSPEKCSYKHADINCALVFAVTLEGDYWATVLQKVPNTGIGPWLLSGLSAHLPPRRTGFNPRLGHSRIFTRENRARRYHWLAGFLGDIPFPPPFHSGAALGSPQSPSSALETSLLRAAQISSLTHSLEGRLNVKSIHAPDDIEPMTSLQDNQDPK</sequence>
<accession>A0ABQ9IFC7</accession>
<reference evidence="1 2" key="1">
    <citation type="submission" date="2023-02" db="EMBL/GenBank/DDBJ databases">
        <title>LHISI_Scaffold_Assembly.</title>
        <authorList>
            <person name="Stuart O.P."/>
            <person name="Cleave R."/>
            <person name="Magrath M.J.L."/>
            <person name="Mikheyev A.S."/>
        </authorList>
    </citation>
    <scope>NUCLEOTIDE SEQUENCE [LARGE SCALE GENOMIC DNA]</scope>
    <source>
        <strain evidence="1">Daus_M_001</strain>
        <tissue evidence="1">Leg muscle</tissue>
    </source>
</reference>
<name>A0ABQ9IFC7_9NEOP</name>
<evidence type="ECO:0000313" key="2">
    <source>
        <dbReference type="Proteomes" id="UP001159363"/>
    </source>
</evidence>
<protein>
    <submittedName>
        <fullName evidence="1">Uncharacterized protein</fullName>
    </submittedName>
</protein>
<gene>
    <name evidence="1" type="ORF">PR048_000695</name>
</gene>